<evidence type="ECO:0000256" key="3">
    <source>
        <dbReference type="ARBA" id="ARBA00022475"/>
    </source>
</evidence>
<dbReference type="Pfam" id="PF07690">
    <property type="entry name" value="MFS_1"/>
    <property type="match status" value="2"/>
</dbReference>
<dbReference type="SUPFAM" id="SSF103473">
    <property type="entry name" value="MFS general substrate transporter"/>
    <property type="match status" value="2"/>
</dbReference>
<keyword evidence="2" id="KW-0813">Transport</keyword>
<feature type="transmembrane region" description="Helical" evidence="8">
    <location>
        <begin position="195"/>
        <end position="214"/>
    </location>
</feature>
<proteinExistence type="predicted"/>
<dbReference type="PANTHER" id="PTHR23513:SF9">
    <property type="entry name" value="ENTEROBACTIN EXPORTER ENTS"/>
    <property type="match status" value="1"/>
</dbReference>
<dbReference type="EMBL" id="BOMS01000060">
    <property type="protein sequence ID" value="GIE68364.1"/>
    <property type="molecule type" value="Genomic_DNA"/>
</dbReference>
<feature type="compositionally biased region" description="Pro residues" evidence="7">
    <location>
        <begin position="221"/>
        <end position="237"/>
    </location>
</feature>
<keyword evidence="10" id="KW-1185">Reference proteome</keyword>
<comment type="caution">
    <text evidence="9">The sequence shown here is derived from an EMBL/GenBank/DDBJ whole genome shotgun (WGS) entry which is preliminary data.</text>
</comment>
<keyword evidence="3" id="KW-1003">Cell membrane</keyword>
<protein>
    <recommendedName>
        <fullName evidence="11">MFS transporter</fullName>
    </recommendedName>
</protein>
<comment type="subcellular location">
    <subcellularLocation>
        <location evidence="1">Cell inner membrane</location>
        <topology evidence="1">Multi-pass membrane protein</topology>
    </subcellularLocation>
</comment>
<feature type="compositionally biased region" description="Basic and acidic residues" evidence="7">
    <location>
        <begin position="283"/>
        <end position="298"/>
    </location>
</feature>
<dbReference type="Proteomes" id="UP000624709">
    <property type="component" value="Unassembled WGS sequence"/>
</dbReference>
<feature type="region of interest" description="Disordered" evidence="7">
    <location>
        <begin position="495"/>
        <end position="521"/>
    </location>
</feature>
<evidence type="ECO:0000256" key="4">
    <source>
        <dbReference type="ARBA" id="ARBA00022692"/>
    </source>
</evidence>
<reference evidence="9 10" key="1">
    <citation type="submission" date="2021-01" db="EMBL/GenBank/DDBJ databases">
        <title>Whole genome shotgun sequence of Actinoplanes palleronii NBRC 14916.</title>
        <authorList>
            <person name="Komaki H."/>
            <person name="Tamura T."/>
        </authorList>
    </citation>
    <scope>NUCLEOTIDE SEQUENCE [LARGE SCALE GENOMIC DNA]</scope>
    <source>
        <strain evidence="9 10">NBRC 14916</strain>
    </source>
</reference>
<dbReference type="Gene3D" id="1.20.1250.20">
    <property type="entry name" value="MFS general substrate transporter like domains"/>
    <property type="match status" value="1"/>
</dbReference>
<evidence type="ECO:0000313" key="10">
    <source>
        <dbReference type="Proteomes" id="UP000624709"/>
    </source>
</evidence>
<name>A0ABQ4BCE6_9ACTN</name>
<feature type="region of interest" description="Disordered" evidence="7">
    <location>
        <begin position="221"/>
        <end position="301"/>
    </location>
</feature>
<sequence>MPLAALFTAKLISTFGSWLTVLALPWFILVTSGSPTRMSAVLTVEFLGVVLVGIPSGRLVQRLGARRTMLLGDAARAPLMALVPLLHAAGLLTFPALLAISFGLGLFTAPYIASQRLILPDLLAAAPTREPRSALSRIGRQRIRASRVIGEDDAPAGEGRLARANSLIDAATRVGALAGPALGGVLIATMGAAEVLWLDAASYAVSFLIVLLFVHVPPRVSPRVPPRVPHPTDPRPGSPDLADLADRPRSSGARPGSPGLADLADRPGRPDSASQPGITDHPPTVDRSEIADEPDRSGKSGAPDLLAGLRHVVRHRSLRLFLAALLLIALATPAIFACLPVLVLHDLGGDPRVLGLLTAANGAGLAAGGILALLVIARLRDTALALAAVVLALPLWLLLSSRISLLAVALFLSGLATPLCAATLNTRFTLRTPTPIRPQVLTAVTTAENLAAFLAFAAAGPVLQAAGLRPVFTAIATLATLGAVTYCAALRADTRTPPAAPAPASRRTEPHDTVPSPAPSR</sequence>
<feature type="transmembrane region" description="Helical" evidence="8">
    <location>
        <begin position="440"/>
        <end position="459"/>
    </location>
</feature>
<gene>
    <name evidence="9" type="ORF">Apa02nite_044720</name>
</gene>
<evidence type="ECO:0000256" key="1">
    <source>
        <dbReference type="ARBA" id="ARBA00004429"/>
    </source>
</evidence>
<evidence type="ECO:0000256" key="2">
    <source>
        <dbReference type="ARBA" id="ARBA00022448"/>
    </source>
</evidence>
<feature type="transmembrane region" description="Helical" evidence="8">
    <location>
        <begin position="81"/>
        <end position="113"/>
    </location>
</feature>
<evidence type="ECO:0000313" key="9">
    <source>
        <dbReference type="EMBL" id="GIE68364.1"/>
    </source>
</evidence>
<evidence type="ECO:0000256" key="7">
    <source>
        <dbReference type="SAM" id="MobiDB-lite"/>
    </source>
</evidence>
<dbReference type="InterPro" id="IPR011701">
    <property type="entry name" value="MFS"/>
</dbReference>
<feature type="transmembrane region" description="Helical" evidence="8">
    <location>
        <begin position="405"/>
        <end position="428"/>
    </location>
</feature>
<evidence type="ECO:0000256" key="6">
    <source>
        <dbReference type="ARBA" id="ARBA00023136"/>
    </source>
</evidence>
<feature type="transmembrane region" description="Helical" evidence="8">
    <location>
        <begin position="320"/>
        <end position="342"/>
    </location>
</feature>
<evidence type="ECO:0000256" key="8">
    <source>
        <dbReference type="SAM" id="Phobius"/>
    </source>
</evidence>
<feature type="transmembrane region" description="Helical" evidence="8">
    <location>
        <begin position="39"/>
        <end position="60"/>
    </location>
</feature>
<dbReference type="RefSeq" id="WP_203826715.1">
    <property type="nucleotide sequence ID" value="NZ_BAAATY010000012.1"/>
</dbReference>
<dbReference type="CDD" id="cd06173">
    <property type="entry name" value="MFS_MefA_like"/>
    <property type="match status" value="1"/>
</dbReference>
<feature type="transmembrane region" description="Helical" evidence="8">
    <location>
        <begin position="354"/>
        <end position="376"/>
    </location>
</feature>
<dbReference type="InterPro" id="IPR036259">
    <property type="entry name" value="MFS_trans_sf"/>
</dbReference>
<feature type="transmembrane region" description="Helical" evidence="8">
    <location>
        <begin position="383"/>
        <end position="399"/>
    </location>
</feature>
<feature type="transmembrane region" description="Helical" evidence="8">
    <location>
        <begin position="471"/>
        <end position="489"/>
    </location>
</feature>
<accession>A0ABQ4BCE6</accession>
<keyword evidence="4 8" id="KW-0812">Transmembrane</keyword>
<evidence type="ECO:0008006" key="11">
    <source>
        <dbReference type="Google" id="ProtNLM"/>
    </source>
</evidence>
<organism evidence="9 10">
    <name type="scientific">Actinoplanes palleronii</name>
    <dbReference type="NCBI Taxonomy" id="113570"/>
    <lineage>
        <taxon>Bacteria</taxon>
        <taxon>Bacillati</taxon>
        <taxon>Actinomycetota</taxon>
        <taxon>Actinomycetes</taxon>
        <taxon>Micromonosporales</taxon>
        <taxon>Micromonosporaceae</taxon>
        <taxon>Actinoplanes</taxon>
    </lineage>
</organism>
<evidence type="ECO:0000256" key="5">
    <source>
        <dbReference type="ARBA" id="ARBA00022989"/>
    </source>
</evidence>
<feature type="compositionally biased region" description="Low complexity" evidence="7">
    <location>
        <begin position="495"/>
        <end position="505"/>
    </location>
</feature>
<keyword evidence="6 8" id="KW-0472">Membrane</keyword>
<dbReference type="PANTHER" id="PTHR23513">
    <property type="entry name" value="INTEGRAL MEMBRANE EFFLUX PROTEIN-RELATED"/>
    <property type="match status" value="1"/>
</dbReference>
<keyword evidence="5 8" id="KW-1133">Transmembrane helix</keyword>